<evidence type="ECO:0000313" key="1">
    <source>
        <dbReference type="EMBL" id="CAF5220605.1"/>
    </source>
</evidence>
<proteinExistence type="predicted"/>
<protein>
    <submittedName>
        <fullName evidence="1">Uncharacterized protein</fullName>
    </submittedName>
</protein>
<evidence type="ECO:0000313" key="2">
    <source>
        <dbReference type="Proteomes" id="UP000681720"/>
    </source>
</evidence>
<dbReference type="Proteomes" id="UP000681720">
    <property type="component" value="Unassembled WGS sequence"/>
</dbReference>
<organism evidence="1 2">
    <name type="scientific">Rotaria magnacalcarata</name>
    <dbReference type="NCBI Taxonomy" id="392030"/>
    <lineage>
        <taxon>Eukaryota</taxon>
        <taxon>Metazoa</taxon>
        <taxon>Spiralia</taxon>
        <taxon>Gnathifera</taxon>
        <taxon>Rotifera</taxon>
        <taxon>Eurotatoria</taxon>
        <taxon>Bdelloidea</taxon>
        <taxon>Philodinida</taxon>
        <taxon>Philodinidae</taxon>
        <taxon>Rotaria</taxon>
    </lineage>
</organism>
<name>A0A8S3JQR1_9BILA</name>
<dbReference type="AlphaFoldDB" id="A0A8S3JQR1"/>
<gene>
    <name evidence="1" type="ORF">GIL414_LOCUS84101</name>
</gene>
<dbReference type="EMBL" id="CAJOBJ010365187">
    <property type="protein sequence ID" value="CAF5220605.1"/>
    <property type="molecule type" value="Genomic_DNA"/>
</dbReference>
<accession>A0A8S3JQR1</accession>
<comment type="caution">
    <text evidence="1">The sequence shown here is derived from an EMBL/GenBank/DDBJ whole genome shotgun (WGS) entry which is preliminary data.</text>
</comment>
<feature type="non-terminal residue" evidence="1">
    <location>
        <position position="1"/>
    </location>
</feature>
<reference evidence="1" key="1">
    <citation type="submission" date="2021-02" db="EMBL/GenBank/DDBJ databases">
        <authorList>
            <person name="Nowell W R."/>
        </authorList>
    </citation>
    <scope>NUCLEOTIDE SEQUENCE</scope>
</reference>
<sequence>MIIFLYLEPANLNSNSIHGDSIPSIVTQSLPINDTSSILIQSTLFSSAPI</sequence>